<sequence>MSKIMWSTVGNVASIVTIVGFVITIWQLFALKNSVKKSEQAIREVLDDKEYEKLKHILEATENQLKEVSSLLITVDKQGVNQKSIRERCVNVCSELNKCYISLPSGDSYSNIKNQFVEARNHMESFVDGELKSKSEMKEARAFLENAMEGIKKAEEEFAEKKVQAATHRN</sequence>
<evidence type="ECO:0000313" key="4">
    <source>
        <dbReference type="Proteomes" id="UP000283360"/>
    </source>
</evidence>
<accession>A0A3R5XES5</accession>
<gene>
    <name evidence="3" type="ORF">DWX03_03100</name>
</gene>
<comment type="caution">
    <text evidence="3">The sequence shown here is derived from an EMBL/GenBank/DDBJ whole genome shotgun (WGS) entry which is preliminary data.</text>
</comment>
<dbReference type="AlphaFoldDB" id="A0A3R5XES5"/>
<dbReference type="Proteomes" id="UP000283360">
    <property type="component" value="Unassembled WGS sequence"/>
</dbReference>
<keyword evidence="2" id="KW-1133">Transmembrane helix</keyword>
<evidence type="ECO:0000313" key="3">
    <source>
        <dbReference type="EMBL" id="RGT92001.1"/>
    </source>
</evidence>
<proteinExistence type="predicted"/>
<protein>
    <submittedName>
        <fullName evidence="3">Uncharacterized protein</fullName>
    </submittedName>
</protein>
<evidence type="ECO:0000256" key="1">
    <source>
        <dbReference type="SAM" id="Coils"/>
    </source>
</evidence>
<keyword evidence="4" id="KW-1185">Reference proteome</keyword>
<feature type="transmembrane region" description="Helical" evidence="2">
    <location>
        <begin position="12"/>
        <end position="31"/>
    </location>
</feature>
<dbReference type="RefSeq" id="WP_117834517.1">
    <property type="nucleotide sequence ID" value="NZ_JADPCS010000003.1"/>
</dbReference>
<reference evidence="3 4" key="1">
    <citation type="submission" date="2018-08" db="EMBL/GenBank/DDBJ databases">
        <title>A genome reference for cultivated species of the human gut microbiota.</title>
        <authorList>
            <person name="Zou Y."/>
            <person name="Xue W."/>
            <person name="Luo G."/>
        </authorList>
    </citation>
    <scope>NUCLEOTIDE SEQUENCE [LARGE SCALE GENOMIC DNA]</scope>
    <source>
        <strain evidence="3 4">AF18-12LB</strain>
    </source>
</reference>
<keyword evidence="2" id="KW-0812">Transmembrane</keyword>
<name>A0A3R5XES5_9FIRM</name>
<feature type="coiled-coil region" evidence="1">
    <location>
        <begin position="134"/>
        <end position="164"/>
    </location>
</feature>
<keyword evidence="1" id="KW-0175">Coiled coil</keyword>
<organism evidence="3 4">
    <name type="scientific">Coprococcus comes</name>
    <dbReference type="NCBI Taxonomy" id="410072"/>
    <lineage>
        <taxon>Bacteria</taxon>
        <taxon>Bacillati</taxon>
        <taxon>Bacillota</taxon>
        <taxon>Clostridia</taxon>
        <taxon>Lachnospirales</taxon>
        <taxon>Lachnospiraceae</taxon>
        <taxon>Coprococcus</taxon>
    </lineage>
</organism>
<dbReference type="EMBL" id="QRXJ01000003">
    <property type="protein sequence ID" value="RGT92001.1"/>
    <property type="molecule type" value="Genomic_DNA"/>
</dbReference>
<evidence type="ECO:0000256" key="2">
    <source>
        <dbReference type="SAM" id="Phobius"/>
    </source>
</evidence>
<keyword evidence="2" id="KW-0472">Membrane</keyword>